<dbReference type="GO" id="GO:0000287">
    <property type="term" value="F:magnesium ion binding"/>
    <property type="evidence" value="ECO:0007669"/>
    <property type="project" value="InterPro"/>
</dbReference>
<feature type="domain" description="4'-phosphopantetheinyl transferase" evidence="3">
    <location>
        <begin position="112"/>
        <end position="196"/>
    </location>
</feature>
<dbReference type="Pfam" id="PF01648">
    <property type="entry name" value="ACPS"/>
    <property type="match status" value="1"/>
</dbReference>
<organism evidence="4 5">
    <name type="scientific">Paraburkholderia panacisoli</name>
    <dbReference type="NCBI Taxonomy" id="2603818"/>
    <lineage>
        <taxon>Bacteria</taxon>
        <taxon>Pseudomonadati</taxon>
        <taxon>Pseudomonadota</taxon>
        <taxon>Betaproteobacteria</taxon>
        <taxon>Burkholderiales</taxon>
        <taxon>Burkholderiaceae</taxon>
        <taxon>Paraburkholderia</taxon>
    </lineage>
</organism>
<sequence length="261" mass="28745">MASAREALLLRRYVMLDIWYSLSPLALTPTLSDEERQRRDQFVDAAASKRYENAHALKRLVLAQYGTGCAPLDLNFTRGRYGKPEVAEPFPYRFNMSHSAACVAIAVAAEEVGVDIEWHRPVVASSSLARCVFNREERGWLLRQSCFDDAFFRLWTLKEALLKAAGTGFSRPPQEACWHGLDGPQASAWYAGRQWVGLCRRIGPATLAVAVSVDCPIGHARLLSIDGASDAAAHAAGASALCWTETSWMASQTHFERSGAL</sequence>
<dbReference type="GO" id="GO:0008897">
    <property type="term" value="F:holo-[acyl-carrier-protein] synthase activity"/>
    <property type="evidence" value="ECO:0007669"/>
    <property type="project" value="InterPro"/>
</dbReference>
<protein>
    <submittedName>
        <fullName evidence="4">4'-phosphopantetheinyl transferase superfamily protein</fullName>
    </submittedName>
</protein>
<gene>
    <name evidence="4" type="ORF">FVF58_34785</name>
</gene>
<evidence type="ECO:0000259" key="3">
    <source>
        <dbReference type="Pfam" id="PF01648"/>
    </source>
</evidence>
<evidence type="ECO:0000256" key="1">
    <source>
        <dbReference type="ARBA" id="ARBA00010990"/>
    </source>
</evidence>
<comment type="similarity">
    <text evidence="1">Belongs to the P-Pant transferase superfamily. Gsp/Sfp/HetI/AcpT family.</text>
</comment>
<comment type="caution">
    <text evidence="4">The sequence shown here is derived from an EMBL/GenBank/DDBJ whole genome shotgun (WGS) entry which is preliminary data.</text>
</comment>
<dbReference type="EMBL" id="VTUZ01000032">
    <property type="protein sequence ID" value="KAA1003848.1"/>
    <property type="molecule type" value="Genomic_DNA"/>
</dbReference>
<evidence type="ECO:0000313" key="4">
    <source>
        <dbReference type="EMBL" id="KAA1003848.1"/>
    </source>
</evidence>
<dbReference type="Gene3D" id="3.90.470.20">
    <property type="entry name" value="4'-phosphopantetheinyl transferase domain"/>
    <property type="match status" value="1"/>
</dbReference>
<dbReference type="SUPFAM" id="SSF56214">
    <property type="entry name" value="4'-phosphopantetheinyl transferase"/>
    <property type="match status" value="2"/>
</dbReference>
<dbReference type="AlphaFoldDB" id="A0A5B0GN58"/>
<accession>A0A5B0GN58</accession>
<proteinExistence type="inferred from homology"/>
<keyword evidence="2 4" id="KW-0808">Transferase</keyword>
<name>A0A5B0GN58_9BURK</name>
<dbReference type="InterPro" id="IPR050559">
    <property type="entry name" value="P-Pant_transferase_sf"/>
</dbReference>
<dbReference type="GO" id="GO:0005829">
    <property type="term" value="C:cytosol"/>
    <property type="evidence" value="ECO:0007669"/>
    <property type="project" value="TreeGrafter"/>
</dbReference>
<evidence type="ECO:0000256" key="2">
    <source>
        <dbReference type="ARBA" id="ARBA00022679"/>
    </source>
</evidence>
<dbReference type="PANTHER" id="PTHR12215">
    <property type="entry name" value="PHOSPHOPANTETHEINE TRANSFERASE"/>
    <property type="match status" value="1"/>
</dbReference>
<dbReference type="Proteomes" id="UP000325273">
    <property type="component" value="Unassembled WGS sequence"/>
</dbReference>
<evidence type="ECO:0000313" key="5">
    <source>
        <dbReference type="Proteomes" id="UP000325273"/>
    </source>
</evidence>
<reference evidence="4 5" key="1">
    <citation type="submission" date="2019-08" db="EMBL/GenBank/DDBJ databases">
        <title>Paraburkholderia sp. DCY113.</title>
        <authorList>
            <person name="Kang J."/>
        </authorList>
    </citation>
    <scope>NUCLEOTIDE SEQUENCE [LARGE SCALE GENOMIC DNA]</scope>
    <source>
        <strain evidence="4 5">DCY113</strain>
    </source>
</reference>
<keyword evidence="5" id="KW-1185">Reference proteome</keyword>
<dbReference type="PANTHER" id="PTHR12215:SF10">
    <property type="entry name" value="L-AMINOADIPATE-SEMIALDEHYDE DEHYDROGENASE-PHOSPHOPANTETHEINYL TRANSFERASE"/>
    <property type="match status" value="1"/>
</dbReference>
<dbReference type="GO" id="GO:0019878">
    <property type="term" value="P:lysine biosynthetic process via aminoadipic acid"/>
    <property type="evidence" value="ECO:0007669"/>
    <property type="project" value="TreeGrafter"/>
</dbReference>
<dbReference type="InterPro" id="IPR037143">
    <property type="entry name" value="4-PPantetheinyl_Trfase_dom_sf"/>
</dbReference>
<dbReference type="InterPro" id="IPR008278">
    <property type="entry name" value="4-PPantetheinyl_Trfase_dom"/>
</dbReference>